<dbReference type="InterPro" id="IPR053157">
    <property type="entry name" value="Sterol_Uptake_Regulator"/>
</dbReference>
<proteinExistence type="predicted"/>
<evidence type="ECO:0008006" key="4">
    <source>
        <dbReference type="Google" id="ProtNLM"/>
    </source>
</evidence>
<dbReference type="PANTHER" id="PTHR47784">
    <property type="entry name" value="STEROL UPTAKE CONTROL PROTEIN 2"/>
    <property type="match status" value="1"/>
</dbReference>
<dbReference type="FunCoup" id="A0A0C3GRV0">
    <property type="interactions" value="666"/>
</dbReference>
<reference evidence="2 3" key="1">
    <citation type="submission" date="2014-04" db="EMBL/GenBank/DDBJ databases">
        <authorList>
            <consortium name="DOE Joint Genome Institute"/>
            <person name="Kuo A."/>
            <person name="Martino E."/>
            <person name="Perotto S."/>
            <person name="Kohler A."/>
            <person name="Nagy L.G."/>
            <person name="Floudas D."/>
            <person name="Copeland A."/>
            <person name="Barry K.W."/>
            <person name="Cichocki N."/>
            <person name="Veneault-Fourrey C."/>
            <person name="LaButti K."/>
            <person name="Lindquist E.A."/>
            <person name="Lipzen A."/>
            <person name="Lundell T."/>
            <person name="Morin E."/>
            <person name="Murat C."/>
            <person name="Sun H."/>
            <person name="Tunlid A."/>
            <person name="Henrissat B."/>
            <person name="Grigoriev I.V."/>
            <person name="Hibbett D.S."/>
            <person name="Martin F."/>
            <person name="Nordberg H.P."/>
            <person name="Cantor M.N."/>
            <person name="Hua S.X."/>
        </authorList>
    </citation>
    <scope>NUCLEOTIDE SEQUENCE [LARGE SCALE GENOMIC DNA]</scope>
    <source>
        <strain evidence="2 3">Zn</strain>
    </source>
</reference>
<reference evidence="3" key="2">
    <citation type="submission" date="2015-01" db="EMBL/GenBank/DDBJ databases">
        <title>Evolutionary Origins and Diversification of the Mycorrhizal Mutualists.</title>
        <authorList>
            <consortium name="DOE Joint Genome Institute"/>
            <consortium name="Mycorrhizal Genomics Consortium"/>
            <person name="Kohler A."/>
            <person name="Kuo A."/>
            <person name="Nagy L.G."/>
            <person name="Floudas D."/>
            <person name="Copeland A."/>
            <person name="Barry K.W."/>
            <person name="Cichocki N."/>
            <person name="Veneault-Fourrey C."/>
            <person name="LaButti K."/>
            <person name="Lindquist E.A."/>
            <person name="Lipzen A."/>
            <person name="Lundell T."/>
            <person name="Morin E."/>
            <person name="Murat C."/>
            <person name="Riley R."/>
            <person name="Ohm R."/>
            <person name="Sun H."/>
            <person name="Tunlid A."/>
            <person name="Henrissat B."/>
            <person name="Grigoriev I.V."/>
            <person name="Hibbett D.S."/>
            <person name="Martin F."/>
        </authorList>
    </citation>
    <scope>NUCLEOTIDE SEQUENCE [LARGE SCALE GENOMIC DNA]</scope>
    <source>
        <strain evidence="3">Zn</strain>
    </source>
</reference>
<protein>
    <recommendedName>
        <fullName evidence="4">Major facilitator superfamily (MFS) profile domain-containing protein</fullName>
    </recommendedName>
</protein>
<evidence type="ECO:0000313" key="2">
    <source>
        <dbReference type="EMBL" id="KIM98785.1"/>
    </source>
</evidence>
<dbReference type="GO" id="GO:0001228">
    <property type="term" value="F:DNA-binding transcription activator activity, RNA polymerase II-specific"/>
    <property type="evidence" value="ECO:0007669"/>
    <property type="project" value="TreeGrafter"/>
</dbReference>
<feature type="compositionally biased region" description="Polar residues" evidence="1">
    <location>
        <begin position="8"/>
        <end position="38"/>
    </location>
</feature>
<evidence type="ECO:0000313" key="3">
    <source>
        <dbReference type="Proteomes" id="UP000054321"/>
    </source>
</evidence>
<accession>A0A0C3GRV0</accession>
<name>A0A0C3GRV0_OIDMZ</name>
<keyword evidence="3" id="KW-1185">Reference proteome</keyword>
<dbReference type="AlphaFoldDB" id="A0A0C3GRV0"/>
<dbReference type="HOGENOM" id="CLU_024934_0_2_1"/>
<organism evidence="2 3">
    <name type="scientific">Oidiodendron maius (strain Zn)</name>
    <dbReference type="NCBI Taxonomy" id="913774"/>
    <lineage>
        <taxon>Eukaryota</taxon>
        <taxon>Fungi</taxon>
        <taxon>Dikarya</taxon>
        <taxon>Ascomycota</taxon>
        <taxon>Pezizomycotina</taxon>
        <taxon>Leotiomycetes</taxon>
        <taxon>Leotiomycetes incertae sedis</taxon>
        <taxon>Myxotrichaceae</taxon>
        <taxon>Oidiodendron</taxon>
    </lineage>
</organism>
<dbReference type="PANTHER" id="PTHR47784:SF5">
    <property type="entry name" value="STEROL UPTAKE CONTROL PROTEIN 2"/>
    <property type="match status" value="1"/>
</dbReference>
<feature type="region of interest" description="Disordered" evidence="1">
    <location>
        <begin position="1"/>
        <end position="55"/>
    </location>
</feature>
<dbReference type="OrthoDB" id="3561907at2759"/>
<gene>
    <name evidence="2" type="ORF">OIDMADRAFT_181290</name>
</gene>
<dbReference type="Proteomes" id="UP000054321">
    <property type="component" value="Unassembled WGS sequence"/>
</dbReference>
<sequence length="464" mass="52599">MNEEMISSPFQQPRNAQLSTEKSKTSHYVNDSQQNEQRNILDMTESASQEESQDEADFPDKFKLTLITIALCLSIFCMTLDNTIIATAIPRITDQFKAVDDVEWYGAAYLLTTCKVHLIFALGGASATSNSTVSPDSRHMDIPKDLSDKTTDLQVADLELLHHWTAFACYGFGDRPSDVKAWQVEMPQVACKQPFLMRGILAISALHMSRVRPEQRGKYLVRAVHHQNMALPSYRFVIDDFRNKMTAENCHAVIGFASLTSAYAIAESQYLESNHFAGGSSPTGLPEWLHLLRGARQILDVGRGWISKGPMAFQIRSIVGEIELSHNPEDSRFAALESLFDQRRNSSPISEREIEAYRISLRLLRESAAIPLLPCQTLGIKLSMFRWVELVPQLYLELLGELKPQALILLAYFCILLKRCSKLYWYMEGAAERLISSLQNILDEEWKPWIAWPLQIVQSNVHTK</sequence>
<evidence type="ECO:0000256" key="1">
    <source>
        <dbReference type="SAM" id="MobiDB-lite"/>
    </source>
</evidence>
<dbReference type="InParanoid" id="A0A0C3GRV0"/>
<dbReference type="EMBL" id="KN832879">
    <property type="protein sequence ID" value="KIM98785.1"/>
    <property type="molecule type" value="Genomic_DNA"/>
</dbReference>